<dbReference type="Proteomes" id="UP000823936">
    <property type="component" value="Unassembled WGS sequence"/>
</dbReference>
<dbReference type="InterPro" id="IPR025711">
    <property type="entry name" value="PepSY"/>
</dbReference>
<proteinExistence type="predicted"/>
<gene>
    <name evidence="3" type="ORF">IAB12_04060</name>
</gene>
<dbReference type="Pfam" id="PF03413">
    <property type="entry name" value="PepSY"/>
    <property type="match status" value="3"/>
</dbReference>
<evidence type="ECO:0000259" key="2">
    <source>
        <dbReference type="Pfam" id="PF03413"/>
    </source>
</evidence>
<feature type="domain" description="PepSY" evidence="2">
    <location>
        <begin position="171"/>
        <end position="229"/>
    </location>
</feature>
<dbReference type="EMBL" id="DXHU01000016">
    <property type="protein sequence ID" value="HIV98936.1"/>
    <property type="molecule type" value="Genomic_DNA"/>
</dbReference>
<comment type="caution">
    <text evidence="3">The sequence shown here is derived from an EMBL/GenBank/DDBJ whole genome shotgun (WGS) entry which is preliminary data.</text>
</comment>
<name>A0A9D1PUN2_9SPIO</name>
<accession>A0A9D1PUN2</accession>
<keyword evidence="1" id="KW-0732">Signal</keyword>
<protein>
    <submittedName>
        <fullName evidence="3">PepSY domain-containing protein</fullName>
    </submittedName>
</protein>
<dbReference type="Gene3D" id="3.10.450.40">
    <property type="match status" value="3"/>
</dbReference>
<reference evidence="3" key="2">
    <citation type="submission" date="2021-04" db="EMBL/GenBank/DDBJ databases">
        <authorList>
            <person name="Gilroy R."/>
        </authorList>
    </citation>
    <scope>NUCLEOTIDE SEQUENCE</scope>
    <source>
        <strain evidence="3">Gambia11-129</strain>
    </source>
</reference>
<feature type="domain" description="PepSY" evidence="2">
    <location>
        <begin position="101"/>
        <end position="151"/>
    </location>
</feature>
<reference evidence="3" key="1">
    <citation type="journal article" date="2021" name="PeerJ">
        <title>Extensive microbial diversity within the chicken gut microbiome revealed by metagenomics and culture.</title>
        <authorList>
            <person name="Gilroy R."/>
            <person name="Ravi A."/>
            <person name="Getino M."/>
            <person name="Pursley I."/>
            <person name="Horton D.L."/>
            <person name="Alikhan N.F."/>
            <person name="Baker D."/>
            <person name="Gharbi K."/>
            <person name="Hall N."/>
            <person name="Watson M."/>
            <person name="Adriaenssens E.M."/>
            <person name="Foster-Nyarko E."/>
            <person name="Jarju S."/>
            <person name="Secka A."/>
            <person name="Antonio M."/>
            <person name="Oren A."/>
            <person name="Chaudhuri R.R."/>
            <person name="La Ragione R."/>
            <person name="Hildebrand F."/>
            <person name="Pallen M.J."/>
        </authorList>
    </citation>
    <scope>NUCLEOTIDE SEQUENCE</scope>
    <source>
        <strain evidence="3">Gambia11-129</strain>
    </source>
</reference>
<evidence type="ECO:0000313" key="3">
    <source>
        <dbReference type="EMBL" id="HIV98936.1"/>
    </source>
</evidence>
<organism evidence="3 4">
    <name type="scientific">Candidatus Ornithospirochaeta avicola</name>
    <dbReference type="NCBI Taxonomy" id="2840896"/>
    <lineage>
        <taxon>Bacteria</taxon>
        <taxon>Pseudomonadati</taxon>
        <taxon>Spirochaetota</taxon>
        <taxon>Spirochaetia</taxon>
        <taxon>Spirochaetales</taxon>
        <taxon>Spirochaetaceae</taxon>
        <taxon>Spirochaetaceae incertae sedis</taxon>
        <taxon>Candidatus Ornithospirochaeta</taxon>
    </lineage>
</organism>
<evidence type="ECO:0000313" key="4">
    <source>
        <dbReference type="Proteomes" id="UP000823936"/>
    </source>
</evidence>
<feature type="signal peptide" evidence="1">
    <location>
        <begin position="1"/>
        <end position="20"/>
    </location>
</feature>
<feature type="chain" id="PRO_5039577596" evidence="1">
    <location>
        <begin position="21"/>
        <end position="235"/>
    </location>
</feature>
<sequence>MKKILVLVFVLMILTASLFAQDISKKKAEDIALSDAGLTSSSVSALRSHKDRDDGVFVYDVSFRSGDKEYEYEIEISDGFISEKKWETYKGKRGFDVNIESSEALSAALSDAGVKDYRSERVRLDSDDAMMVYEVEFSSSSSYYEYKINAADSSVVEASVKNYRSQNSTSITENEAVSLVLNRVDGASEDDMYIYKEYDDGRLVYKGELWSGRYEYEFEIDASTGSFIEWDRDRI</sequence>
<evidence type="ECO:0000256" key="1">
    <source>
        <dbReference type="SAM" id="SignalP"/>
    </source>
</evidence>
<dbReference type="AlphaFoldDB" id="A0A9D1PUN2"/>
<feature type="domain" description="PepSY" evidence="2">
    <location>
        <begin position="23"/>
        <end position="75"/>
    </location>
</feature>